<evidence type="ECO:0000256" key="2">
    <source>
        <dbReference type="ARBA" id="ARBA00023012"/>
    </source>
</evidence>
<dbReference type="GO" id="GO:0005829">
    <property type="term" value="C:cytosol"/>
    <property type="evidence" value="ECO:0007669"/>
    <property type="project" value="TreeGrafter"/>
</dbReference>
<feature type="domain" description="OmpR/PhoB-type" evidence="5">
    <location>
        <begin position="125"/>
        <end position="222"/>
    </location>
</feature>
<dbReference type="GO" id="GO:0000976">
    <property type="term" value="F:transcription cis-regulatory region binding"/>
    <property type="evidence" value="ECO:0007669"/>
    <property type="project" value="TreeGrafter"/>
</dbReference>
<feature type="domain" description="Response regulatory" evidence="4">
    <location>
        <begin position="4"/>
        <end position="118"/>
    </location>
</feature>
<comment type="caution">
    <text evidence="6">The sequence shown here is derived from an EMBL/GenBank/DDBJ whole genome shotgun (WGS) entry which is preliminary data.</text>
</comment>
<keyword evidence="3" id="KW-0238">DNA-binding</keyword>
<evidence type="ECO:0000259" key="4">
    <source>
        <dbReference type="PROSITE" id="PS50110"/>
    </source>
</evidence>
<dbReference type="SMART" id="SM00862">
    <property type="entry name" value="Trans_reg_C"/>
    <property type="match status" value="1"/>
</dbReference>
<evidence type="ECO:0000256" key="3">
    <source>
        <dbReference type="ARBA" id="ARBA00023125"/>
    </source>
</evidence>
<dbReference type="GO" id="GO:0006355">
    <property type="term" value="P:regulation of DNA-templated transcription"/>
    <property type="evidence" value="ECO:0007669"/>
    <property type="project" value="InterPro"/>
</dbReference>
<evidence type="ECO:0000313" key="6">
    <source>
        <dbReference type="EMBL" id="MPM31657.1"/>
    </source>
</evidence>
<dbReference type="InterPro" id="IPR001867">
    <property type="entry name" value="OmpR/PhoB-type_DNA-bd"/>
</dbReference>
<dbReference type="PANTHER" id="PTHR48111">
    <property type="entry name" value="REGULATOR OF RPOS"/>
    <property type="match status" value="1"/>
</dbReference>
<dbReference type="PROSITE" id="PS50110">
    <property type="entry name" value="RESPONSE_REGULATORY"/>
    <property type="match status" value="1"/>
</dbReference>
<dbReference type="InterPro" id="IPR001789">
    <property type="entry name" value="Sig_transdc_resp-reg_receiver"/>
</dbReference>
<dbReference type="InterPro" id="IPR036388">
    <property type="entry name" value="WH-like_DNA-bd_sf"/>
</dbReference>
<sequence length="223" mass="25197">MAQKILLADDEVNFGYAMSEFLKMSGYDVTFVNDGKSAYEKYQQIRPDLLLFDVNMPEIDGFELAGIIRATDKNTPIIFITSISDDSSVANGFEIGCNDYLKKPFGLKELQIRVQKSLLISSKNCDIYTLGNLTYSPEVRTLYKQDGSSVSLSEMENKLLEMLCRNFNQTCKNTDIAPNVWGDKDVDPKRSIETLTSNLRRKLTDTNLVIESVRGVGYRLRKG</sequence>
<evidence type="ECO:0000256" key="1">
    <source>
        <dbReference type="ARBA" id="ARBA00022553"/>
    </source>
</evidence>
<dbReference type="CDD" id="cd17574">
    <property type="entry name" value="REC_OmpR"/>
    <property type="match status" value="1"/>
</dbReference>
<dbReference type="SUPFAM" id="SSF46894">
    <property type="entry name" value="C-terminal effector domain of the bipartite response regulators"/>
    <property type="match status" value="1"/>
</dbReference>
<dbReference type="InterPro" id="IPR039420">
    <property type="entry name" value="WalR-like"/>
</dbReference>
<dbReference type="SMART" id="SM00448">
    <property type="entry name" value="REC"/>
    <property type="match status" value="1"/>
</dbReference>
<dbReference type="Gene3D" id="1.10.10.10">
    <property type="entry name" value="Winged helix-like DNA-binding domain superfamily/Winged helix DNA-binding domain"/>
    <property type="match status" value="1"/>
</dbReference>
<dbReference type="EMBL" id="VSSQ01006137">
    <property type="protein sequence ID" value="MPM31657.1"/>
    <property type="molecule type" value="Genomic_DNA"/>
</dbReference>
<accession>A0A644YTL8</accession>
<dbReference type="SUPFAM" id="SSF52172">
    <property type="entry name" value="CheY-like"/>
    <property type="match status" value="1"/>
</dbReference>
<name>A0A644YTL8_9ZZZZ</name>
<protein>
    <submittedName>
        <fullName evidence="6">Response regulator MprA</fullName>
    </submittedName>
</protein>
<dbReference type="PROSITE" id="PS51755">
    <property type="entry name" value="OMPR_PHOB"/>
    <property type="match status" value="1"/>
</dbReference>
<dbReference type="PANTHER" id="PTHR48111:SF40">
    <property type="entry name" value="PHOSPHATE REGULON TRANSCRIPTIONAL REGULATORY PROTEIN PHOB"/>
    <property type="match status" value="1"/>
</dbReference>
<dbReference type="Pfam" id="PF00486">
    <property type="entry name" value="Trans_reg_C"/>
    <property type="match status" value="1"/>
</dbReference>
<keyword evidence="2" id="KW-0902">Two-component regulatory system</keyword>
<dbReference type="InterPro" id="IPR011006">
    <property type="entry name" value="CheY-like_superfamily"/>
</dbReference>
<organism evidence="6">
    <name type="scientific">bioreactor metagenome</name>
    <dbReference type="NCBI Taxonomy" id="1076179"/>
    <lineage>
        <taxon>unclassified sequences</taxon>
        <taxon>metagenomes</taxon>
        <taxon>ecological metagenomes</taxon>
    </lineage>
</organism>
<dbReference type="InterPro" id="IPR016032">
    <property type="entry name" value="Sig_transdc_resp-reg_C-effctor"/>
</dbReference>
<gene>
    <name evidence="6" type="primary">mprA_16</name>
    <name evidence="6" type="ORF">SDC9_78213</name>
</gene>
<dbReference type="CDD" id="cd00383">
    <property type="entry name" value="trans_reg_C"/>
    <property type="match status" value="1"/>
</dbReference>
<dbReference type="Pfam" id="PF00072">
    <property type="entry name" value="Response_reg"/>
    <property type="match status" value="1"/>
</dbReference>
<evidence type="ECO:0000259" key="5">
    <source>
        <dbReference type="PROSITE" id="PS51755"/>
    </source>
</evidence>
<dbReference type="GO" id="GO:0000156">
    <property type="term" value="F:phosphorelay response regulator activity"/>
    <property type="evidence" value="ECO:0007669"/>
    <property type="project" value="TreeGrafter"/>
</dbReference>
<proteinExistence type="predicted"/>
<dbReference type="Gene3D" id="3.40.50.2300">
    <property type="match status" value="1"/>
</dbReference>
<keyword evidence="1" id="KW-0597">Phosphoprotein</keyword>
<dbReference type="GO" id="GO:0032993">
    <property type="term" value="C:protein-DNA complex"/>
    <property type="evidence" value="ECO:0007669"/>
    <property type="project" value="TreeGrafter"/>
</dbReference>
<reference evidence="6" key="1">
    <citation type="submission" date="2019-08" db="EMBL/GenBank/DDBJ databases">
        <authorList>
            <person name="Kucharzyk K."/>
            <person name="Murdoch R.W."/>
            <person name="Higgins S."/>
            <person name="Loffler F."/>
        </authorList>
    </citation>
    <scope>NUCLEOTIDE SEQUENCE</scope>
</reference>
<dbReference type="AlphaFoldDB" id="A0A644YTL8"/>